<dbReference type="PROSITE" id="PS51387">
    <property type="entry name" value="FAD_PCMH"/>
    <property type="match status" value="1"/>
</dbReference>
<dbReference type="VEuPathDB" id="FungiDB:sscle_06g049050"/>
<dbReference type="SUPFAM" id="SSF55103">
    <property type="entry name" value="FAD-linked oxidases, C-terminal domain"/>
    <property type="match status" value="1"/>
</dbReference>
<dbReference type="PANTHER" id="PTHR11748">
    <property type="entry name" value="D-LACTATE DEHYDROGENASE"/>
    <property type="match status" value="1"/>
</dbReference>
<evidence type="ECO:0000256" key="4">
    <source>
        <dbReference type="ARBA" id="ARBA00022827"/>
    </source>
</evidence>
<dbReference type="InterPro" id="IPR016169">
    <property type="entry name" value="FAD-bd_PCMH_sub2"/>
</dbReference>
<evidence type="ECO:0000256" key="5">
    <source>
        <dbReference type="ARBA" id="ARBA00023002"/>
    </source>
</evidence>
<gene>
    <name evidence="9" type="ORF">sscle_06g049050</name>
</gene>
<dbReference type="Gene3D" id="1.10.45.10">
    <property type="entry name" value="Vanillyl-alcohol Oxidase, Chain A, domain 4"/>
    <property type="match status" value="1"/>
</dbReference>
<dbReference type="EMBL" id="CP017819">
    <property type="protein sequence ID" value="APA10135.1"/>
    <property type="molecule type" value="Genomic_DNA"/>
</dbReference>
<comment type="catalytic activity">
    <reaction evidence="7">
        <text>(R)-lactate + 2 Fe(III)-[cytochrome c] = 2 Fe(II)-[cytochrome c] + pyruvate + 2 H(+)</text>
        <dbReference type="Rhea" id="RHEA:13521"/>
        <dbReference type="Rhea" id="RHEA-COMP:10350"/>
        <dbReference type="Rhea" id="RHEA-COMP:14399"/>
        <dbReference type="ChEBI" id="CHEBI:15361"/>
        <dbReference type="ChEBI" id="CHEBI:15378"/>
        <dbReference type="ChEBI" id="CHEBI:16004"/>
        <dbReference type="ChEBI" id="CHEBI:29033"/>
        <dbReference type="ChEBI" id="CHEBI:29034"/>
        <dbReference type="EC" id="1.1.2.4"/>
    </reaction>
</comment>
<evidence type="ECO:0000313" key="10">
    <source>
        <dbReference type="Proteomes" id="UP000177798"/>
    </source>
</evidence>
<dbReference type="Pfam" id="PF02913">
    <property type="entry name" value="FAD-oxidase_C"/>
    <property type="match status" value="1"/>
</dbReference>
<dbReference type="InterPro" id="IPR006094">
    <property type="entry name" value="Oxid_FAD_bind_N"/>
</dbReference>
<dbReference type="AlphaFoldDB" id="A0A1D9Q5C0"/>
<dbReference type="GO" id="GO:0071949">
    <property type="term" value="F:FAD binding"/>
    <property type="evidence" value="ECO:0007669"/>
    <property type="project" value="InterPro"/>
</dbReference>
<evidence type="ECO:0000256" key="3">
    <source>
        <dbReference type="ARBA" id="ARBA00022630"/>
    </source>
</evidence>
<keyword evidence="3" id="KW-0285">Flavoprotein</keyword>
<reference evidence="10" key="1">
    <citation type="journal article" date="2017" name="Genome Biol. Evol.">
        <title>The complete genome sequence of the phytopathogenic fungus Sclerotinia sclerotiorum reveals insights into the genome architecture of broad host range pathogens.</title>
        <authorList>
            <person name="Derbyshire M."/>
            <person name="Denton-Giles M."/>
            <person name="Hegedus D."/>
            <person name="Seifbarghy S."/>
            <person name="Rollins J."/>
            <person name="van Kan J."/>
            <person name="Seidl M.F."/>
            <person name="Faino L."/>
            <person name="Mbengue M."/>
            <person name="Navaud O."/>
            <person name="Raffaele S."/>
            <person name="Hammond-Kosack K."/>
            <person name="Heard S."/>
            <person name="Oliver R."/>
        </authorList>
    </citation>
    <scope>NUCLEOTIDE SEQUENCE [LARGE SCALE GENOMIC DNA]</scope>
    <source>
        <strain evidence="10">ATCC 18683 / 1980 / Ss-1</strain>
    </source>
</reference>
<evidence type="ECO:0000259" key="8">
    <source>
        <dbReference type="PROSITE" id="PS51387"/>
    </source>
</evidence>
<dbReference type="InterPro" id="IPR016166">
    <property type="entry name" value="FAD-bd_PCMH"/>
</dbReference>
<dbReference type="FunFam" id="1.10.45.10:FF:000001">
    <property type="entry name" value="D-lactate dehydrogenase mitochondrial"/>
    <property type="match status" value="1"/>
</dbReference>
<keyword evidence="4" id="KW-0274">FAD</keyword>
<dbReference type="InterPro" id="IPR016164">
    <property type="entry name" value="FAD-linked_Oxase-like_C"/>
</dbReference>
<dbReference type="OrthoDB" id="7786253at2759"/>
<name>A0A1D9Q5C0_SCLS1</name>
<dbReference type="EC" id="1.1.2.4" evidence="6"/>
<dbReference type="PANTHER" id="PTHR11748:SF83">
    <property type="entry name" value="DEHYDROGENASE (CYTOCHROME), PUTATIVE (AFU_ORTHOLOGUE AFUA_1G17520)-RELATED"/>
    <property type="match status" value="1"/>
</dbReference>
<evidence type="ECO:0000256" key="1">
    <source>
        <dbReference type="ARBA" id="ARBA00001974"/>
    </source>
</evidence>
<dbReference type="InterPro" id="IPR016171">
    <property type="entry name" value="Vanillyl_alc_oxidase_C-sub2"/>
</dbReference>
<dbReference type="SUPFAM" id="SSF56176">
    <property type="entry name" value="FAD-binding/transporter-associated domain-like"/>
    <property type="match status" value="1"/>
</dbReference>
<evidence type="ECO:0000256" key="6">
    <source>
        <dbReference type="ARBA" id="ARBA00038897"/>
    </source>
</evidence>
<dbReference type="InterPro" id="IPR036318">
    <property type="entry name" value="FAD-bd_PCMH-like_sf"/>
</dbReference>
<dbReference type="Proteomes" id="UP000177798">
    <property type="component" value="Chromosome 6"/>
</dbReference>
<keyword evidence="5" id="KW-0560">Oxidoreductase</keyword>
<protein>
    <recommendedName>
        <fullName evidence="6">D-lactate dehydrogenase (cytochrome)</fullName>
        <ecNumber evidence="6">1.1.2.4</ecNumber>
    </recommendedName>
</protein>
<sequence>MTNLGTFKSLVNEEVVINRLLPYISPPSKHAVSANMMTITSSPLRQSLAGRLYSRSSMLRRRFVSTSILSSQVGTVPPRSFSKSTLLLCSLASAATSLSLGYVYISYQKNPETNLFGSRIKYAEPAVMLQAIQEIANELGDESISYDEDELLRHSYSEWSTSNSENRPVAVVYPKDTDDVVKIAKICSNYKVPMIPFGAGSSVEGHISAPCSGLSIDFANMDKVVEFHPDDMDIVVQPAVNWVNLNEQIKDTGLFLPLDPSPTAHIGGMVSTNCSGTNAMRYGTMKDWVINLTVVLADGTVIKTRRRPRKTSAGYNLTSLFVGAEGTLGLITEITLKLAVVPDATSVAVVTFPSVADAATAASKIIRTGIPLAAMEIMDEVQMQVINKNGGTSGKMWEEQPTLFFKFSGTEQAIKDHIHRVQSIAKQWKGGEFQFARTEKDKIVLWSARKEALWAMLAQRRPGTEIWSTDCAVPTSRLAEIIDISKQESGKLGLFSTVLGHVGDGNFHQAVMYNPKDPEETAAVKKCVYDMLDRALEMEGTSSGEHGIGLGKKDCLMKELGLDTITVMKKLKHSLDPNWLLNPGKIFDEP</sequence>
<evidence type="ECO:0000256" key="7">
    <source>
        <dbReference type="ARBA" id="ARBA00051436"/>
    </source>
</evidence>
<accession>A0A1D9Q5C0</accession>
<comment type="similarity">
    <text evidence="2">Belongs to the FAD-binding oxidoreductase/transferase type 4 family.</text>
</comment>
<dbReference type="Gene3D" id="3.30.70.2740">
    <property type="match status" value="1"/>
</dbReference>
<dbReference type="FunFam" id="3.30.70.2740:FF:000001">
    <property type="entry name" value="D-lactate dehydrogenase mitochondrial"/>
    <property type="match status" value="1"/>
</dbReference>
<dbReference type="Gene3D" id="3.30.465.10">
    <property type="match status" value="1"/>
</dbReference>
<comment type="cofactor">
    <cofactor evidence="1">
        <name>FAD</name>
        <dbReference type="ChEBI" id="CHEBI:57692"/>
    </cofactor>
</comment>
<organism evidence="9 10">
    <name type="scientific">Sclerotinia sclerotiorum (strain ATCC 18683 / 1980 / Ss-1)</name>
    <name type="common">White mold</name>
    <name type="synonym">Whetzelinia sclerotiorum</name>
    <dbReference type="NCBI Taxonomy" id="665079"/>
    <lineage>
        <taxon>Eukaryota</taxon>
        <taxon>Fungi</taxon>
        <taxon>Dikarya</taxon>
        <taxon>Ascomycota</taxon>
        <taxon>Pezizomycotina</taxon>
        <taxon>Leotiomycetes</taxon>
        <taxon>Helotiales</taxon>
        <taxon>Sclerotiniaceae</taxon>
        <taxon>Sclerotinia</taxon>
    </lineage>
</organism>
<proteinExistence type="inferred from homology"/>
<feature type="domain" description="FAD-binding PCMH-type" evidence="8">
    <location>
        <begin position="164"/>
        <end position="341"/>
    </location>
</feature>
<evidence type="ECO:0000256" key="2">
    <source>
        <dbReference type="ARBA" id="ARBA00008000"/>
    </source>
</evidence>
<dbReference type="InterPro" id="IPR004113">
    <property type="entry name" value="FAD-bd_oxidored_4_C"/>
</dbReference>
<evidence type="ECO:0000313" key="9">
    <source>
        <dbReference type="EMBL" id="APA10135.1"/>
    </source>
</evidence>
<dbReference type="Pfam" id="PF01565">
    <property type="entry name" value="FAD_binding_4"/>
    <property type="match status" value="1"/>
</dbReference>
<dbReference type="FunFam" id="3.30.465.10:FF:000014">
    <property type="entry name" value="D-lactate dehydrogenase (Cytochrome), putative"/>
    <property type="match status" value="1"/>
</dbReference>
<dbReference type="GO" id="GO:0004458">
    <property type="term" value="F:D-lactate dehydrogenase (cytochrome) activity"/>
    <property type="evidence" value="ECO:0007669"/>
    <property type="project" value="UniProtKB-EC"/>
</dbReference>